<dbReference type="RefSeq" id="XP_030981735.1">
    <property type="nucleotide sequence ID" value="XM_031127114.1"/>
</dbReference>
<dbReference type="Proteomes" id="UP000515153">
    <property type="component" value="Unplaced"/>
</dbReference>
<evidence type="ECO:0000313" key="3">
    <source>
        <dbReference type="RefSeq" id="XP_030981735.1"/>
    </source>
</evidence>
<organism evidence="2 3">
    <name type="scientific">Pyricularia grisea</name>
    <name type="common">Crabgrass-specific blast fungus</name>
    <name type="synonym">Magnaporthe grisea</name>
    <dbReference type="NCBI Taxonomy" id="148305"/>
    <lineage>
        <taxon>Eukaryota</taxon>
        <taxon>Fungi</taxon>
        <taxon>Dikarya</taxon>
        <taxon>Ascomycota</taxon>
        <taxon>Pezizomycotina</taxon>
        <taxon>Sordariomycetes</taxon>
        <taxon>Sordariomycetidae</taxon>
        <taxon>Magnaporthales</taxon>
        <taxon>Pyriculariaceae</taxon>
        <taxon>Pyricularia</taxon>
    </lineage>
</organism>
<dbReference type="AlphaFoldDB" id="A0A6P8B3M0"/>
<keyword evidence="2" id="KW-1185">Reference proteome</keyword>
<evidence type="ECO:0000313" key="2">
    <source>
        <dbReference type="Proteomes" id="UP000515153"/>
    </source>
</evidence>
<dbReference type="KEGG" id="pgri:PgNI_07097"/>
<name>A0A6P8B3M0_PYRGI</name>
<reference evidence="3" key="2">
    <citation type="submission" date="2019-10" db="EMBL/GenBank/DDBJ databases">
        <authorList>
            <consortium name="NCBI Genome Project"/>
        </authorList>
    </citation>
    <scope>NUCLEOTIDE SEQUENCE</scope>
    <source>
        <strain evidence="3">NI907</strain>
    </source>
</reference>
<proteinExistence type="predicted"/>
<gene>
    <name evidence="3" type="ORF">PgNI_07097</name>
</gene>
<feature type="signal peptide" evidence="1">
    <location>
        <begin position="1"/>
        <end position="17"/>
    </location>
</feature>
<reference evidence="3" key="3">
    <citation type="submission" date="2025-08" db="UniProtKB">
        <authorList>
            <consortium name="RefSeq"/>
        </authorList>
    </citation>
    <scope>IDENTIFICATION</scope>
    <source>
        <strain evidence="3">NI907</strain>
    </source>
</reference>
<evidence type="ECO:0000256" key="1">
    <source>
        <dbReference type="SAM" id="SignalP"/>
    </source>
</evidence>
<reference evidence="3" key="1">
    <citation type="journal article" date="2019" name="Mol. Biol. Evol.">
        <title>Blast fungal genomes show frequent chromosomal changes, gene gains and losses, and effector gene turnover.</title>
        <authorList>
            <person name="Gomez Luciano L.B."/>
            <person name="Jason Tsai I."/>
            <person name="Chuma I."/>
            <person name="Tosa Y."/>
            <person name="Chen Y.H."/>
            <person name="Li J.Y."/>
            <person name="Li M.Y."/>
            <person name="Jade Lu M.Y."/>
            <person name="Nakayashiki H."/>
            <person name="Li W.H."/>
        </authorList>
    </citation>
    <scope>NUCLEOTIDE SEQUENCE</scope>
    <source>
        <strain evidence="3">NI907</strain>
    </source>
</reference>
<feature type="chain" id="PRO_5027589691" evidence="1">
    <location>
        <begin position="18"/>
        <end position="94"/>
    </location>
</feature>
<sequence>MHFLTSIIISLSALAAAAPMPAGDDGIFTTQVIPTECADLKDVYMECVASPTNPKEGTKQCNYTDANGKLASKATDIKCTPTVKGTGSKTLGSS</sequence>
<dbReference type="GeneID" id="41962023"/>
<dbReference type="OrthoDB" id="5238330at2759"/>
<accession>A0A6P8B3M0</accession>
<keyword evidence="1" id="KW-0732">Signal</keyword>
<protein>
    <submittedName>
        <fullName evidence="3">Uncharacterized protein</fullName>
    </submittedName>
</protein>